<dbReference type="AlphaFoldDB" id="A0A518G8I3"/>
<keyword evidence="2" id="KW-1185">Reference proteome</keyword>
<gene>
    <name evidence="1" type="ORF">Q31a_32150</name>
</gene>
<name>A0A518G8I3_9BACT</name>
<dbReference type="Proteomes" id="UP000318017">
    <property type="component" value="Chromosome"/>
</dbReference>
<evidence type="ECO:0000313" key="1">
    <source>
        <dbReference type="EMBL" id="QDV24893.1"/>
    </source>
</evidence>
<dbReference type="EMBL" id="CP036298">
    <property type="protein sequence ID" value="QDV24893.1"/>
    <property type="molecule type" value="Genomic_DNA"/>
</dbReference>
<organism evidence="1 2">
    <name type="scientific">Aureliella helgolandensis</name>
    <dbReference type="NCBI Taxonomy" id="2527968"/>
    <lineage>
        <taxon>Bacteria</taxon>
        <taxon>Pseudomonadati</taxon>
        <taxon>Planctomycetota</taxon>
        <taxon>Planctomycetia</taxon>
        <taxon>Pirellulales</taxon>
        <taxon>Pirellulaceae</taxon>
        <taxon>Aureliella</taxon>
    </lineage>
</organism>
<protein>
    <submittedName>
        <fullName evidence="1">Uncharacterized protein</fullName>
    </submittedName>
</protein>
<dbReference type="PROSITE" id="PS51257">
    <property type="entry name" value="PROKAR_LIPOPROTEIN"/>
    <property type="match status" value="1"/>
</dbReference>
<dbReference type="KEGG" id="ahel:Q31a_32150"/>
<evidence type="ECO:0000313" key="2">
    <source>
        <dbReference type="Proteomes" id="UP000318017"/>
    </source>
</evidence>
<proteinExistence type="predicted"/>
<accession>A0A518G8I3</accession>
<sequence length="563" mass="63453">MLVSRRRLWWGTCILLAGCACLMIRPMRTWIDQLLVANLISSDVAVGGLHVHPQHSVIEIRDMRWASQHGCRSFGFSAERGWLAVEWNSLVNQRLEVPHFLVRDARLFMGNAVVPELRNVSNATPSAWEQFLNTRHAEYDWSALAEKFRCLNDPESVAKQYADRIQELAAQAGTLQAVCAEVGKATAQTDNPLRLERELSDRLKKVLVLEAEQVELASKLDLLKEEFLASAERMPSLLRGDLKQLESYFEEQSKQSAKFARRRDAELNLIKVAVKQLWQQAVPYVEIATRLTQSRFSHQPPAYDQNIWHSSRSTPFFEVANMHVHGDFAFFGQEYPFELWGKLKQTDPNGHWSTSAGEWEFQCSSPARDYRVLVQQVEMQRSRTVEFSDTLISSGAQSSGDQAAAAQPNFRGWLTVEDEEVQGELQFDAASLTQLTSPEASLLGSAMQAGGSEDQILKIALSGTWSTPSFAVVGSLPEGVLRIIEEMHPTTDNRVAVREELEASHAASVKRMQAAFETQWDIAAQALEQQHDTIAQAKTKLQRQLEETSGAVFADRKPFRIER</sequence>
<reference evidence="1 2" key="1">
    <citation type="submission" date="2019-02" db="EMBL/GenBank/DDBJ databases">
        <title>Deep-cultivation of Planctomycetes and their phenomic and genomic characterization uncovers novel biology.</title>
        <authorList>
            <person name="Wiegand S."/>
            <person name="Jogler M."/>
            <person name="Boedeker C."/>
            <person name="Pinto D."/>
            <person name="Vollmers J."/>
            <person name="Rivas-Marin E."/>
            <person name="Kohn T."/>
            <person name="Peeters S.H."/>
            <person name="Heuer A."/>
            <person name="Rast P."/>
            <person name="Oberbeckmann S."/>
            <person name="Bunk B."/>
            <person name="Jeske O."/>
            <person name="Meyerdierks A."/>
            <person name="Storesund J.E."/>
            <person name="Kallscheuer N."/>
            <person name="Luecker S."/>
            <person name="Lage O.M."/>
            <person name="Pohl T."/>
            <person name="Merkel B.J."/>
            <person name="Hornburger P."/>
            <person name="Mueller R.-W."/>
            <person name="Bruemmer F."/>
            <person name="Labrenz M."/>
            <person name="Spormann A.M."/>
            <person name="Op den Camp H."/>
            <person name="Overmann J."/>
            <person name="Amann R."/>
            <person name="Jetten M.S.M."/>
            <person name="Mascher T."/>
            <person name="Medema M.H."/>
            <person name="Devos D.P."/>
            <person name="Kaster A.-K."/>
            <person name="Ovreas L."/>
            <person name="Rohde M."/>
            <person name="Galperin M.Y."/>
            <person name="Jogler C."/>
        </authorList>
    </citation>
    <scope>NUCLEOTIDE SEQUENCE [LARGE SCALE GENOMIC DNA]</scope>
    <source>
        <strain evidence="1 2">Q31a</strain>
    </source>
</reference>